<dbReference type="InterPro" id="IPR036890">
    <property type="entry name" value="HATPase_C_sf"/>
</dbReference>
<dbReference type="STRING" id="946122.A0A0C2TP13"/>
<sequence>MARNELWANGFDESVEVNQRALINKILARYSGEFTVFRELLQNSDDAGSDAVEIHFETDDVSKTESLGGNSEETVELPDLKTTNVCRWIFKNNGRVFQEGDWNRLKKIAEGNPDEDKIGAFGVGFYSVFSITDTPFVTSGSQWMGFYWKDNKDQLFARRGNLPSETSSHWTAFELILREPSPMPPAFDLTRFLSSSIVFMTRLSEVSIYFNNKRLTKLTKATGIPKSLGTPAGLQTISPRRLMEVKGVGLVSIQITAEVMQWVYSTWKEKPQLAAEPMASAGGFFSSFFSALSKRTVTDLPVKPPPELSDPLTVNLTNLTLSIFSADVDVRLDQKLAKALHRSTLKDPPHKLKYQLIYTSKDEYDNAAKEDGKYASKTMSVFHGLRADLEGLGRARIYIGHATAQTTGLAGHMAARFIPTVERESIDLMDPNVAVWNRELLFIGGVLARSAYEHEIRNIDEIWRSLGEGKLEGHDDTSVWLQHRGSHALKFFTFHKSAPLEEVSAAFENSFFSCGPRNFPIVSTLGVRNAYDVRHPDTAMSGFIKRIPILPADTVKDAHRIASTLRSREIIKDMSFEDAIRELRARPLGEEEMLNCLQWWINLAKVHIKSDEAIQRLLRDLVDAGVLTYGENHAKLILLSKIRTFVNPSGLSSQIPCDGPLPDHLFPVALSKKFAPGDLSKYLLWTELTILEWIQYICDPSVVASSEHDFSIDNSPRWAERVLHVLSRAWPNLPAATREGITTSLAERTCIPTSQGMKKPTSAYFASADIFHDLPVISLPSGSLKGPMERLLEAIGVQKHVDLQMVFNRMVRTKEWTTADLIGYLVSIRSTLTPEEMARLKATAAFFKEDPEPKSTNAKVQRFQARQLYEPLDAFRQMQIPIIDWNKDKKWRGSSKEATFLFELGLRRHPPLNELVLICASNVSEIQQSALKYLLDNIDKAYKEFAASNYYHVAFIPAMKGSDFCLGSPKDVFVESEWAAMSFLVLDPIYRQDAMRLGVSLRPSVQQLVAFLENNRPRDKAEARVWFELLAGRINELTQIDRAKLSRIHMVPHEVQNSMTWLPPAQCYLSVEDKTKHFSKLFVFVDFGVTASSFLSVCGAKRRPDVNEIAQKLLEDPVRFHEITGGYENFLAELRQISVNFHELSNTTLEGMRRTSCLVASQRKLRKSQRREGDINEFEDSDWEITNYFKKPNEIVIADDTQSLRVFGESLFMAPQEDLLEELYHRLGAQRLSLLVKEDYHHGAELETATLTNKIRSLILERLPLFLHERSASQLKLSFYSLSSDKSFVVKTFRGLYITKSLVLGSLRLSQKQDASAVAFRVPNGTACLWLSNIADLDMYEIAIGLTRLMLEKPNANDALLLTTILSTDLALLKKRGFNVERILKRRAAEHVTRIETIPDSPKPSNTEKTTTFGALNKILRPAPDSKPVNARKTGISGNEPPIERIPPSTEPHKVPSAAPLSRTNVTNLGKTIEKAIQACHSESDSKFAVLQSVRETLERNFHDTCGAVNTLSFIGEEARIKVFLAEEVPHPHLFLNAKRHVLKRFSTVVAVLGSLFGLPTTSLHIFFDLSSQHIAFNREGSLFFNLRFYEAWHDADMESGNKIDVYAFWYFTFAHEIAHNLVQDHNAEHEFYFSATSQKYIPKLFKLF</sequence>
<dbReference type="NCBIfam" id="NF047352">
    <property type="entry name" value="P_loop_sacsin"/>
    <property type="match status" value="1"/>
</dbReference>
<evidence type="ECO:0000313" key="3">
    <source>
        <dbReference type="EMBL" id="KIL68939.1"/>
    </source>
</evidence>
<dbReference type="Gene3D" id="3.30.565.10">
    <property type="entry name" value="Histidine kinase-like ATPase, C-terminal domain"/>
    <property type="match status" value="1"/>
</dbReference>
<dbReference type="Proteomes" id="UP000054549">
    <property type="component" value="Unassembled WGS sequence"/>
</dbReference>
<dbReference type="PANTHER" id="PTHR47839:SF1">
    <property type="entry name" value="DOMAIN PROTEIN, PUTATIVE (AFU_ORTHOLOGUE AFUA_6G04830)-RELATED"/>
    <property type="match status" value="1"/>
</dbReference>
<feature type="region of interest" description="Disordered" evidence="1">
    <location>
        <begin position="1424"/>
        <end position="1461"/>
    </location>
</feature>
<accession>A0A0C2TP13</accession>
<dbReference type="Pfam" id="PF25794">
    <property type="entry name" value="SACS"/>
    <property type="match status" value="1"/>
</dbReference>
<dbReference type="InterPro" id="IPR022155">
    <property type="entry name" value="DUF3684"/>
</dbReference>
<keyword evidence="4" id="KW-1185">Reference proteome</keyword>
<dbReference type="SUPFAM" id="SSF55874">
    <property type="entry name" value="ATPase domain of HSP90 chaperone/DNA topoisomerase II/histidine kinase"/>
    <property type="match status" value="1"/>
</dbReference>
<proteinExistence type="predicted"/>
<dbReference type="Pfam" id="PF12449">
    <property type="entry name" value="DUF3684"/>
    <property type="match status" value="1"/>
</dbReference>
<evidence type="ECO:0000259" key="2">
    <source>
        <dbReference type="Pfam" id="PF25794"/>
    </source>
</evidence>
<name>A0A0C2TP13_AMAMK</name>
<dbReference type="OrthoDB" id="10031156at2759"/>
<dbReference type="EMBL" id="KN818227">
    <property type="protein sequence ID" value="KIL68939.1"/>
    <property type="molecule type" value="Genomic_DNA"/>
</dbReference>
<feature type="domain" description="Sacsin/Nov" evidence="2">
    <location>
        <begin position="22"/>
        <end position="143"/>
    </location>
</feature>
<dbReference type="PANTHER" id="PTHR47839">
    <property type="entry name" value="DOMAIN PROTEIN, PUTATIVE (AFU_ORTHOLOGUE AFUA_6G04830)-RELATED"/>
    <property type="match status" value="1"/>
</dbReference>
<gene>
    <name evidence="3" type="ORF">M378DRAFT_21839</name>
</gene>
<organism evidence="3 4">
    <name type="scientific">Amanita muscaria (strain Koide BX008)</name>
    <dbReference type="NCBI Taxonomy" id="946122"/>
    <lineage>
        <taxon>Eukaryota</taxon>
        <taxon>Fungi</taxon>
        <taxon>Dikarya</taxon>
        <taxon>Basidiomycota</taxon>
        <taxon>Agaricomycotina</taxon>
        <taxon>Agaricomycetes</taxon>
        <taxon>Agaricomycetidae</taxon>
        <taxon>Agaricales</taxon>
        <taxon>Pluteineae</taxon>
        <taxon>Amanitaceae</taxon>
        <taxon>Amanita</taxon>
    </lineage>
</organism>
<reference evidence="3 4" key="1">
    <citation type="submission" date="2014-04" db="EMBL/GenBank/DDBJ databases">
        <title>Evolutionary Origins and Diversification of the Mycorrhizal Mutualists.</title>
        <authorList>
            <consortium name="DOE Joint Genome Institute"/>
            <consortium name="Mycorrhizal Genomics Consortium"/>
            <person name="Kohler A."/>
            <person name="Kuo A."/>
            <person name="Nagy L.G."/>
            <person name="Floudas D."/>
            <person name="Copeland A."/>
            <person name="Barry K.W."/>
            <person name="Cichocki N."/>
            <person name="Veneault-Fourrey C."/>
            <person name="LaButti K."/>
            <person name="Lindquist E.A."/>
            <person name="Lipzen A."/>
            <person name="Lundell T."/>
            <person name="Morin E."/>
            <person name="Murat C."/>
            <person name="Riley R."/>
            <person name="Ohm R."/>
            <person name="Sun H."/>
            <person name="Tunlid A."/>
            <person name="Henrissat B."/>
            <person name="Grigoriev I.V."/>
            <person name="Hibbett D.S."/>
            <person name="Martin F."/>
        </authorList>
    </citation>
    <scope>NUCLEOTIDE SEQUENCE [LARGE SCALE GENOMIC DNA]</scope>
    <source>
        <strain evidence="3 4">Koide BX008</strain>
    </source>
</reference>
<dbReference type="HOGENOM" id="CLU_001744_1_0_1"/>
<dbReference type="InterPro" id="IPR058210">
    <property type="entry name" value="SACS/Nov_dom"/>
</dbReference>
<dbReference type="InParanoid" id="A0A0C2TP13"/>
<evidence type="ECO:0000256" key="1">
    <source>
        <dbReference type="SAM" id="MobiDB-lite"/>
    </source>
</evidence>
<evidence type="ECO:0000313" key="4">
    <source>
        <dbReference type="Proteomes" id="UP000054549"/>
    </source>
</evidence>
<protein>
    <recommendedName>
        <fullName evidence="2">Sacsin/Nov domain-containing protein</fullName>
    </recommendedName>
</protein>